<dbReference type="Proteomes" id="UP000037510">
    <property type="component" value="Unassembled WGS sequence"/>
</dbReference>
<evidence type="ECO:0000313" key="2">
    <source>
        <dbReference type="Proteomes" id="UP000037510"/>
    </source>
</evidence>
<name>A0A0L7KUP2_OPEBR</name>
<dbReference type="EMBL" id="JTDY01005453">
    <property type="protein sequence ID" value="KOB66983.1"/>
    <property type="molecule type" value="Genomic_DNA"/>
</dbReference>
<sequence length="69" mass="8065">MTCKTACEMWCKLNAIFETVVEEIVNRLRVQKEELPEKLVMAKILLSLADTYYHFLSAWESVTPEKKTL</sequence>
<reference evidence="1 2" key="1">
    <citation type="journal article" date="2015" name="Genome Biol. Evol.">
        <title>The genome of winter moth (Operophtera brumata) provides a genomic perspective on sexual dimorphism and phenology.</title>
        <authorList>
            <person name="Derks M.F."/>
            <person name="Smit S."/>
            <person name="Salis L."/>
            <person name="Schijlen E."/>
            <person name="Bossers A."/>
            <person name="Mateman C."/>
            <person name="Pijl A.S."/>
            <person name="de Ridder D."/>
            <person name="Groenen M.A."/>
            <person name="Visser M.E."/>
            <person name="Megens H.J."/>
        </authorList>
    </citation>
    <scope>NUCLEOTIDE SEQUENCE [LARGE SCALE GENOMIC DNA]</scope>
    <source>
        <strain evidence="1">WM2013NL</strain>
        <tissue evidence="1">Head and thorax</tissue>
    </source>
</reference>
<dbReference type="AlphaFoldDB" id="A0A0L7KUP2"/>
<evidence type="ECO:0000313" key="1">
    <source>
        <dbReference type="EMBL" id="KOB66983.1"/>
    </source>
</evidence>
<organism evidence="1 2">
    <name type="scientific">Operophtera brumata</name>
    <name type="common">Winter moth</name>
    <name type="synonym">Phalaena brumata</name>
    <dbReference type="NCBI Taxonomy" id="104452"/>
    <lineage>
        <taxon>Eukaryota</taxon>
        <taxon>Metazoa</taxon>
        <taxon>Ecdysozoa</taxon>
        <taxon>Arthropoda</taxon>
        <taxon>Hexapoda</taxon>
        <taxon>Insecta</taxon>
        <taxon>Pterygota</taxon>
        <taxon>Neoptera</taxon>
        <taxon>Endopterygota</taxon>
        <taxon>Lepidoptera</taxon>
        <taxon>Glossata</taxon>
        <taxon>Ditrysia</taxon>
        <taxon>Geometroidea</taxon>
        <taxon>Geometridae</taxon>
        <taxon>Larentiinae</taxon>
        <taxon>Operophtera</taxon>
    </lineage>
</organism>
<comment type="caution">
    <text evidence="1">The sequence shown here is derived from an EMBL/GenBank/DDBJ whole genome shotgun (WGS) entry which is preliminary data.</text>
</comment>
<protein>
    <submittedName>
        <fullName evidence="1">Uncharacterized protein</fullName>
    </submittedName>
</protein>
<proteinExistence type="predicted"/>
<accession>A0A0L7KUP2</accession>
<gene>
    <name evidence="1" type="ORF">OBRU01_20465</name>
</gene>
<keyword evidence="2" id="KW-1185">Reference proteome</keyword>